<evidence type="ECO:0000259" key="2">
    <source>
        <dbReference type="Pfam" id="PF02957"/>
    </source>
</evidence>
<feature type="domain" description="Hepatitis TT virus Orf2/Gyrovirus Vp2 N-terminal" evidence="2">
    <location>
        <begin position="51"/>
        <end position="98"/>
    </location>
</feature>
<evidence type="ECO:0000313" key="3">
    <source>
        <dbReference type="EMBL" id="UHS18379.1"/>
    </source>
</evidence>
<dbReference type="EMBL" id="OK574413">
    <property type="protein sequence ID" value="UHS18379.1"/>
    <property type="molecule type" value="Genomic_DNA"/>
</dbReference>
<dbReference type="InterPro" id="IPR004118">
    <property type="entry name" value="HEV_TT_vir_Orf2/Gyrovir_Vp2_N"/>
</dbReference>
<protein>
    <recommendedName>
        <fullName evidence="2">Hepatitis TT virus Orf2/Gyrovirus Vp2 N-terminal domain-containing protein</fullName>
    </recommendedName>
</protein>
<feature type="region of interest" description="Disordered" evidence="1">
    <location>
        <begin position="84"/>
        <end position="160"/>
    </location>
</feature>
<name>A0A8K1XHT8_9VIRU</name>
<sequence>MGKALRVIALKMPFLGRLWRKKRKVLLQTLPAAPSQPPMSSVWRPPVHNVPGIEKNWYESCWRSHASMCGCGDFINHLNTLANSLGRPPVGGFPPGQGPSRVRALPAPPAPDSPEPTRRRHTRTENPTWRGGDSGEDAVAGPSAAGGGADDEEDLDQGDVAELLELLDDPE</sequence>
<feature type="compositionally biased region" description="Acidic residues" evidence="1">
    <location>
        <begin position="149"/>
        <end position="159"/>
    </location>
</feature>
<proteinExistence type="predicted"/>
<accession>A0A8K1XHT8</accession>
<reference evidence="3" key="1">
    <citation type="journal article" date="2021" name="Cell Host Microbe">
        <title>Global genome analysis reveals a vast and dynamic anellovirus landscape within the human virome.</title>
        <authorList>
            <person name="Arze C.A."/>
            <person name="Springer S."/>
            <person name="Dudas G."/>
            <person name="Patel S."/>
            <person name="Bhattacharyya A."/>
            <person name="Swaminathan H."/>
            <person name="Brugnara C."/>
            <person name="Delagrave S."/>
            <person name="Ong T."/>
            <person name="Kahvejian A."/>
            <person name="Echelard Y."/>
            <person name="Weinstein E.G."/>
            <person name="Hajjar R.J."/>
            <person name="Andersen K.G."/>
            <person name="Yozwiak N.L."/>
        </authorList>
    </citation>
    <scope>NUCLEOTIDE SEQUENCE</scope>
    <source>
        <strain evidence="3">TF1YBNDP6</strain>
    </source>
</reference>
<organism evidence="3">
    <name type="scientific">Alphatorquevirus sp</name>
    <dbReference type="NCBI Taxonomy" id="2809145"/>
    <lineage>
        <taxon>Viruses</taxon>
        <taxon>Monodnaviria</taxon>
        <taxon>Shotokuvirae</taxon>
        <taxon>Commensaviricota</taxon>
        <taxon>Cardeaviricetes</taxon>
        <taxon>Sanitavirales</taxon>
        <taxon>Anelloviridae</taxon>
        <taxon>Alphatorquevirus</taxon>
    </lineage>
</organism>
<evidence type="ECO:0000256" key="1">
    <source>
        <dbReference type="SAM" id="MobiDB-lite"/>
    </source>
</evidence>
<dbReference type="Pfam" id="PF02957">
    <property type="entry name" value="TT_ORF2-like"/>
    <property type="match status" value="1"/>
</dbReference>